<evidence type="ECO:0000313" key="5">
    <source>
        <dbReference type="RefSeq" id="XP_022933324.1"/>
    </source>
</evidence>
<dbReference type="AlphaFoldDB" id="A0A6J1EZF7"/>
<reference evidence="4 5" key="1">
    <citation type="submission" date="2025-04" db="UniProtKB">
        <authorList>
            <consortium name="RefSeq"/>
        </authorList>
    </citation>
    <scope>IDENTIFICATION</scope>
    <source>
        <tissue evidence="4 5">Young leaves</tissue>
    </source>
</reference>
<dbReference type="PANTHER" id="PTHR31355:SF8">
    <property type="entry name" value="TORTIFOLIA1-LIKE PROTEIN 3"/>
    <property type="match status" value="1"/>
</dbReference>
<dbReference type="GO" id="GO:0008017">
    <property type="term" value="F:microtubule binding"/>
    <property type="evidence" value="ECO:0007669"/>
    <property type="project" value="InterPro"/>
</dbReference>
<feature type="region of interest" description="Disordered" evidence="1">
    <location>
        <begin position="558"/>
        <end position="588"/>
    </location>
</feature>
<dbReference type="FunFam" id="1.25.10.10:FF:000549">
    <property type="entry name" value="ARM repeat superfamily protein"/>
    <property type="match status" value="1"/>
</dbReference>
<name>A0A6J1EZF7_CUCMO</name>
<organism evidence="3 4">
    <name type="scientific">Cucurbita moschata</name>
    <name type="common">Winter crookneck squash</name>
    <name type="synonym">Cucurbita pepo var. moschata</name>
    <dbReference type="NCBI Taxonomy" id="3662"/>
    <lineage>
        <taxon>Eukaryota</taxon>
        <taxon>Viridiplantae</taxon>
        <taxon>Streptophyta</taxon>
        <taxon>Embryophyta</taxon>
        <taxon>Tracheophyta</taxon>
        <taxon>Spermatophyta</taxon>
        <taxon>Magnoliopsida</taxon>
        <taxon>eudicotyledons</taxon>
        <taxon>Gunneridae</taxon>
        <taxon>Pentapetalae</taxon>
        <taxon>rosids</taxon>
        <taxon>fabids</taxon>
        <taxon>Cucurbitales</taxon>
        <taxon>Cucurbitaceae</taxon>
        <taxon>Cucurbiteae</taxon>
        <taxon>Cucurbita</taxon>
    </lineage>
</organism>
<dbReference type="GO" id="GO:0005874">
    <property type="term" value="C:microtubule"/>
    <property type="evidence" value="ECO:0007669"/>
    <property type="project" value="InterPro"/>
</dbReference>
<protein>
    <submittedName>
        <fullName evidence="4 5">TORTIFOLIA1-like protein 3 isoform X1</fullName>
    </submittedName>
</protein>
<dbReference type="RefSeq" id="XP_022933322.1">
    <property type="nucleotide sequence ID" value="XM_023077554.1"/>
</dbReference>
<accession>A0A6J1EZF7</accession>
<sequence length="636" mass="69488">MPLSASVTQSLKLRILSCLTKLSDRDTYSLAASELESIARSLDVSSLPIFLSCMYAIDASDKSLVRKQCVRLFAVLSETHGNYLSPYLAKILSNITRRFRDPDSSVRSACVSSVAALASNVTKPPFSTFLKPLTDSLFTEQDSNSQIGVALSLASAIDAAPDPDPLKLGKLLPRFEKLLKCESFKAKAALLTMIGSIIGLDGAFGNGALKNLVPCLVTFLSSEDWAARKSAAEALGKLAVMERDALAEFKAGCLKTFESRRFDKVKAVREAMRQMLEAWKQIPDLSDEASAPYSQSSSKEIASDGRYLPGSKNISSACLDAPLPRKNSSLVGRSTPPDASSATTARRRSALNGGDKKTSLSMFQKVERKKPLDWKVEVSVRKSPSGDLKERDEYIPDRRFSENTKISKPETKRALFNKISDDKIIKFGGFRSGSRVVPCPEEGPESPVVASNATDDLHRNHKDSEELHLIRNQLNQIEKQQSSLLDILQNFIGSSQNGMRSLETRVHGLELALDEISYDLAASSTGRMSYANTPKITCCMLPGADFFSSRFWKRANGRGSTPKVSIPSGVTPLAPMRSRGDRHGTNGDAGSINLENHSFQVQRRGGFIVNPLAVRQGESRVVSDASTSLNDLTRRH</sequence>
<evidence type="ECO:0000259" key="2">
    <source>
        <dbReference type="Pfam" id="PF24714"/>
    </source>
</evidence>
<dbReference type="InterPro" id="IPR033337">
    <property type="entry name" value="TORTIFOLIA1/SINE1-2"/>
</dbReference>
<dbReference type="InterPro" id="IPR016024">
    <property type="entry name" value="ARM-type_fold"/>
</dbReference>
<dbReference type="RefSeq" id="XP_022933324.1">
    <property type="nucleotide sequence ID" value="XM_023077556.1"/>
</dbReference>
<dbReference type="GeneID" id="111440538"/>
<evidence type="ECO:0000256" key="1">
    <source>
        <dbReference type="SAM" id="MobiDB-lite"/>
    </source>
</evidence>
<dbReference type="Pfam" id="PF24714">
    <property type="entry name" value="TOR1L1_N"/>
    <property type="match status" value="1"/>
</dbReference>
<dbReference type="Proteomes" id="UP000504609">
    <property type="component" value="Unplaced"/>
</dbReference>
<dbReference type="KEGG" id="cmos:111440538"/>
<evidence type="ECO:0000313" key="3">
    <source>
        <dbReference type="Proteomes" id="UP000504609"/>
    </source>
</evidence>
<feature type="domain" description="TORTIFOLIA1/SINE1-2 N-terminal" evidence="2">
    <location>
        <begin position="10"/>
        <end position="281"/>
    </location>
</feature>
<keyword evidence="3" id="KW-1185">Reference proteome</keyword>
<dbReference type="Gene3D" id="1.25.10.10">
    <property type="entry name" value="Leucine-rich Repeat Variant"/>
    <property type="match status" value="1"/>
</dbReference>
<proteinExistence type="predicted"/>
<gene>
    <name evidence="4 5" type="primary">LOC111440538</name>
</gene>
<dbReference type="SUPFAM" id="SSF48371">
    <property type="entry name" value="ARM repeat"/>
    <property type="match status" value="1"/>
</dbReference>
<dbReference type="InterPro" id="IPR011989">
    <property type="entry name" value="ARM-like"/>
</dbReference>
<feature type="region of interest" description="Disordered" evidence="1">
    <location>
        <begin position="325"/>
        <end position="361"/>
    </location>
</feature>
<dbReference type="PANTHER" id="PTHR31355">
    <property type="entry name" value="MICROTUBULE-ASSOCIATED PROTEIN TORTIFOLIA1"/>
    <property type="match status" value="1"/>
</dbReference>
<dbReference type="InterPro" id="IPR057600">
    <property type="entry name" value="TORTIFOLIA1/SINE1-2_N"/>
</dbReference>
<evidence type="ECO:0000313" key="4">
    <source>
        <dbReference type="RefSeq" id="XP_022933322.1"/>
    </source>
</evidence>